<dbReference type="OrthoDB" id="3056812at2759"/>
<reference evidence="3" key="1">
    <citation type="journal article" date="2014" name="Proc. Natl. Acad. Sci. U.S.A.">
        <title>Extensive sampling of basidiomycete genomes demonstrates inadequacy of the white-rot/brown-rot paradigm for wood decay fungi.</title>
        <authorList>
            <person name="Riley R."/>
            <person name="Salamov A.A."/>
            <person name="Brown D.W."/>
            <person name="Nagy L.G."/>
            <person name="Floudas D."/>
            <person name="Held B.W."/>
            <person name="Levasseur A."/>
            <person name="Lombard V."/>
            <person name="Morin E."/>
            <person name="Otillar R."/>
            <person name="Lindquist E.A."/>
            <person name="Sun H."/>
            <person name="LaButti K.M."/>
            <person name="Schmutz J."/>
            <person name="Jabbour D."/>
            <person name="Luo H."/>
            <person name="Baker S.E."/>
            <person name="Pisabarro A.G."/>
            <person name="Walton J.D."/>
            <person name="Blanchette R.A."/>
            <person name="Henrissat B."/>
            <person name="Martin F."/>
            <person name="Cullen D."/>
            <person name="Hibbett D.S."/>
            <person name="Grigoriev I.V."/>
        </authorList>
    </citation>
    <scope>NUCLEOTIDE SEQUENCE [LARGE SCALE GENOMIC DNA]</scope>
    <source>
        <strain evidence="3">CBS 339.88</strain>
    </source>
</reference>
<evidence type="ECO:0000313" key="2">
    <source>
        <dbReference type="EMBL" id="KDR76230.1"/>
    </source>
</evidence>
<gene>
    <name evidence="2" type="ORF">GALMADRAFT_210877</name>
</gene>
<proteinExistence type="predicted"/>
<sequence>MVFSESTDKITITKGVLSGQCKKADNKTSVHSSISLNDYIGNVDGKLTWGGRGFSHTAEDISVAHGILTAKLKNQAGKVVESKLDLNKHIQNTDGVLGVIPAADAKKIDIAKASAPELVRGISTASAFSEASAASAVSASSLFSTSSSTSSSTSVATSVSKSVTRASSGYQSHFSSSHFKSQSKLLLIEETCSKFELKGTFLHAECHRLDGSIAHASIDLNELIGFIDGRLEWDLKGFSKHCFEYALDGFFLVVKYRLHEGEHYHIARLDLRTRLRNSDGIFICVELNKKLSAMLSEVPWMKFKVIAEPDLSVFAKHPVMQETLVRIAETAVEHVTTEMHRKLTIAMEEAITAVTATAMSHVSSQLELLVQDAVSFGGSAHGSITAADSLRLHHGAYGGYANGGAYGHATGNGAGYEYAYGHSNGNGHHAHGTHVSGHVSGHSSGHASGHSSGHVEAHEHHVLRDSHNYAEIAKHAQVTHT</sequence>
<dbReference type="EMBL" id="KL142379">
    <property type="protein sequence ID" value="KDR76230.1"/>
    <property type="molecule type" value="Genomic_DNA"/>
</dbReference>
<dbReference type="InterPro" id="IPR036673">
    <property type="entry name" value="Cyanovirin-N_sf"/>
</dbReference>
<organism evidence="2 3">
    <name type="scientific">Galerina marginata (strain CBS 339.88)</name>
    <dbReference type="NCBI Taxonomy" id="685588"/>
    <lineage>
        <taxon>Eukaryota</taxon>
        <taxon>Fungi</taxon>
        <taxon>Dikarya</taxon>
        <taxon>Basidiomycota</taxon>
        <taxon>Agaricomycotina</taxon>
        <taxon>Agaricomycetes</taxon>
        <taxon>Agaricomycetidae</taxon>
        <taxon>Agaricales</taxon>
        <taxon>Agaricineae</taxon>
        <taxon>Strophariaceae</taxon>
        <taxon>Galerina</taxon>
    </lineage>
</organism>
<dbReference type="InterPro" id="IPR011058">
    <property type="entry name" value="Cyanovirin-N"/>
</dbReference>
<dbReference type="Pfam" id="PF08881">
    <property type="entry name" value="CVNH"/>
    <property type="match status" value="2"/>
</dbReference>
<dbReference type="SUPFAM" id="SSF51322">
    <property type="entry name" value="Cyanovirin-N"/>
    <property type="match status" value="2"/>
</dbReference>
<dbReference type="SMART" id="SM01111">
    <property type="entry name" value="CVNH"/>
    <property type="match status" value="2"/>
</dbReference>
<feature type="domain" description="Cyanovirin-N" evidence="1">
    <location>
        <begin position="190"/>
        <end position="284"/>
    </location>
</feature>
<dbReference type="HOGENOM" id="CLU_567464_0_0_1"/>
<dbReference type="PANTHER" id="PTHR42076:SF1">
    <property type="entry name" value="CYANOVIRIN-N DOMAIN-CONTAINING PROTEIN"/>
    <property type="match status" value="1"/>
</dbReference>
<dbReference type="Proteomes" id="UP000027222">
    <property type="component" value="Unassembled WGS sequence"/>
</dbReference>
<dbReference type="AlphaFoldDB" id="A0A067SZ51"/>
<keyword evidence="3" id="KW-1185">Reference proteome</keyword>
<accession>A0A067SZ51</accession>
<evidence type="ECO:0000259" key="1">
    <source>
        <dbReference type="SMART" id="SM01111"/>
    </source>
</evidence>
<dbReference type="PROSITE" id="PS00137">
    <property type="entry name" value="SUBTILASE_HIS"/>
    <property type="match status" value="1"/>
</dbReference>
<protein>
    <recommendedName>
        <fullName evidence="1">Cyanovirin-N domain-containing protein</fullName>
    </recommendedName>
</protein>
<dbReference type="InterPro" id="IPR022398">
    <property type="entry name" value="Peptidase_S8_His-AS"/>
</dbReference>
<name>A0A067SZ51_GALM3</name>
<dbReference type="PANTHER" id="PTHR42076">
    <property type="entry name" value="CYANOVIRIN-N HOMOLOG"/>
    <property type="match status" value="1"/>
</dbReference>
<evidence type="ECO:0000313" key="3">
    <source>
        <dbReference type="Proteomes" id="UP000027222"/>
    </source>
</evidence>
<dbReference type="Gene3D" id="2.30.60.10">
    <property type="entry name" value="Cyanovirin-N"/>
    <property type="match status" value="2"/>
</dbReference>
<feature type="domain" description="Cyanovirin-N" evidence="1">
    <location>
        <begin position="2"/>
        <end position="99"/>
    </location>
</feature>